<keyword evidence="1" id="KW-0812">Transmembrane</keyword>
<dbReference type="Proteomes" id="UP000014660">
    <property type="component" value="Chromosome"/>
</dbReference>
<keyword evidence="1" id="KW-0472">Membrane</keyword>
<feature type="transmembrane region" description="Helical" evidence="1">
    <location>
        <begin position="65"/>
        <end position="87"/>
    </location>
</feature>
<sequence length="110" mass="12740">MIKFIDNRGVYIYTKLHTQPTNFERRDDFCSGSMKSRKQLEAKDEKTINLAIGMMYICSRDKNKIVNVMVIPMNIAGIMLFLSRTILLPGFSIENRYVNSLSTCCLIFIF</sequence>
<gene>
    <name evidence="2" type="ORF">FACI_IFERC00001G0880</name>
</gene>
<dbReference type="AlphaFoldDB" id="S0ARX7"/>
<keyword evidence="3" id="KW-1185">Reference proteome</keyword>
<keyword evidence="1" id="KW-1133">Transmembrane helix</keyword>
<reference evidence="2 3" key="1">
    <citation type="journal article" date="2007" name="Proc. Natl. Acad. Sci. U.S.A.">
        <title>Genome dynamics in a natural archaeal population.</title>
        <authorList>
            <person name="Allen E.E."/>
            <person name="Tyson G.W."/>
            <person name="Whitaker R.J."/>
            <person name="Detter J.C."/>
            <person name="Richardson P.M."/>
            <person name="Banfield J.F."/>
        </authorList>
    </citation>
    <scope>NUCLEOTIDE SEQUENCE [LARGE SCALE GENOMIC DNA]</scope>
    <source>
        <strain evidence="3">fer1</strain>
    </source>
</reference>
<name>S0ARX7_FERAC</name>
<accession>S0ARX7</accession>
<evidence type="ECO:0000313" key="3">
    <source>
        <dbReference type="Proteomes" id="UP000014660"/>
    </source>
</evidence>
<dbReference type="KEGG" id="fac:FACI_IFERC01G0880"/>
<proteinExistence type="predicted"/>
<dbReference type="RefSeq" id="WP_009886914.1">
    <property type="nucleotide sequence ID" value="NC_021592.1"/>
</dbReference>
<dbReference type="GeneID" id="16025045"/>
<protein>
    <submittedName>
        <fullName evidence="2">Uncharacterized protein</fullName>
    </submittedName>
</protein>
<organism evidence="2 3">
    <name type="scientific">Ferroplasma acidarmanus Fer1</name>
    <dbReference type="NCBI Taxonomy" id="333146"/>
    <lineage>
        <taxon>Archaea</taxon>
        <taxon>Methanobacteriati</taxon>
        <taxon>Thermoplasmatota</taxon>
        <taxon>Thermoplasmata</taxon>
        <taxon>Thermoplasmatales</taxon>
        <taxon>Ferroplasmaceae</taxon>
        <taxon>Ferroplasma</taxon>
    </lineage>
</organism>
<dbReference type="HOGENOM" id="CLU_2165154_0_0_2"/>
<evidence type="ECO:0000256" key="1">
    <source>
        <dbReference type="SAM" id="Phobius"/>
    </source>
</evidence>
<dbReference type="EMBL" id="CP004145">
    <property type="protein sequence ID" value="AGO60860.1"/>
    <property type="molecule type" value="Genomic_DNA"/>
</dbReference>
<evidence type="ECO:0000313" key="2">
    <source>
        <dbReference type="EMBL" id="AGO60860.1"/>
    </source>
</evidence>